<dbReference type="GO" id="GO:0016020">
    <property type="term" value="C:membrane"/>
    <property type="evidence" value="ECO:0007669"/>
    <property type="project" value="TreeGrafter"/>
</dbReference>
<dbReference type="SUPFAM" id="SSF53474">
    <property type="entry name" value="alpha/beta-Hydrolases"/>
    <property type="match status" value="1"/>
</dbReference>
<dbReference type="AlphaFoldDB" id="A0A6N8JFX9"/>
<reference evidence="2 3" key="1">
    <citation type="submission" date="2019-12" db="EMBL/GenBank/DDBJ databases">
        <title>The draft genomic sequence of strain Chitinophaga oryziterrae JCM 16595.</title>
        <authorList>
            <person name="Zhang X."/>
        </authorList>
    </citation>
    <scope>NUCLEOTIDE SEQUENCE [LARGE SCALE GENOMIC DNA]</scope>
    <source>
        <strain evidence="2 3">JCM 16595</strain>
    </source>
</reference>
<dbReference type="PANTHER" id="PTHR43798">
    <property type="entry name" value="MONOACYLGLYCEROL LIPASE"/>
    <property type="match status" value="1"/>
</dbReference>
<dbReference type="EMBL" id="WRXO01000010">
    <property type="protein sequence ID" value="MVT44107.1"/>
    <property type="molecule type" value="Genomic_DNA"/>
</dbReference>
<dbReference type="Proteomes" id="UP000468388">
    <property type="component" value="Unassembled WGS sequence"/>
</dbReference>
<dbReference type="InterPro" id="IPR029058">
    <property type="entry name" value="AB_hydrolase_fold"/>
</dbReference>
<keyword evidence="3" id="KW-1185">Reference proteome</keyword>
<gene>
    <name evidence="2" type="ORF">GO495_26165</name>
</gene>
<dbReference type="InterPro" id="IPR000073">
    <property type="entry name" value="AB_hydrolase_1"/>
</dbReference>
<protein>
    <submittedName>
        <fullName evidence="2">Alpha/beta fold hydrolase</fullName>
    </submittedName>
</protein>
<organism evidence="2 3">
    <name type="scientific">Chitinophaga oryziterrae</name>
    <dbReference type="NCBI Taxonomy" id="1031224"/>
    <lineage>
        <taxon>Bacteria</taxon>
        <taxon>Pseudomonadati</taxon>
        <taxon>Bacteroidota</taxon>
        <taxon>Chitinophagia</taxon>
        <taxon>Chitinophagales</taxon>
        <taxon>Chitinophagaceae</taxon>
        <taxon>Chitinophaga</taxon>
    </lineage>
</organism>
<accession>A0A6N8JFX9</accession>
<dbReference type="PRINTS" id="PR00111">
    <property type="entry name" value="ABHYDROLASE"/>
</dbReference>
<evidence type="ECO:0000259" key="1">
    <source>
        <dbReference type="Pfam" id="PF00561"/>
    </source>
</evidence>
<dbReference type="PANTHER" id="PTHR43798:SF33">
    <property type="entry name" value="HYDROLASE, PUTATIVE (AFU_ORTHOLOGUE AFUA_2G14860)-RELATED"/>
    <property type="match status" value="1"/>
</dbReference>
<name>A0A6N8JFX9_9BACT</name>
<dbReference type="OrthoDB" id="975949at2"/>
<dbReference type="InterPro" id="IPR050266">
    <property type="entry name" value="AB_hydrolase_sf"/>
</dbReference>
<evidence type="ECO:0000313" key="2">
    <source>
        <dbReference type="EMBL" id="MVT44107.1"/>
    </source>
</evidence>
<dbReference type="RefSeq" id="WP_157302916.1">
    <property type="nucleotide sequence ID" value="NZ_BAAAZB010000021.1"/>
</dbReference>
<proteinExistence type="predicted"/>
<comment type="caution">
    <text evidence="2">The sequence shown here is derived from an EMBL/GenBank/DDBJ whole genome shotgun (WGS) entry which is preliminary data.</text>
</comment>
<dbReference type="Pfam" id="PF00561">
    <property type="entry name" value="Abhydrolase_1"/>
    <property type="match status" value="1"/>
</dbReference>
<keyword evidence="2" id="KW-0378">Hydrolase</keyword>
<dbReference type="GO" id="GO:0016787">
    <property type="term" value="F:hydrolase activity"/>
    <property type="evidence" value="ECO:0007669"/>
    <property type="project" value="UniProtKB-KW"/>
</dbReference>
<dbReference type="Gene3D" id="3.40.50.1820">
    <property type="entry name" value="alpha/beta hydrolase"/>
    <property type="match status" value="1"/>
</dbReference>
<feature type="domain" description="AB hydrolase-1" evidence="1">
    <location>
        <begin position="24"/>
        <end position="249"/>
    </location>
</feature>
<sequence>MSSFFLTYGNSLFHGTCEGEGEELLICLHGFGEHSAGFNRLARIMGTVFTLVSLDLPLHGQTTWNEGRAFTREDIQAVIRLVLERQQQSSFSLMGYSMGGRVALCVLQDMAPQIRRLYLLAPDGLKNNPWHMFVTQTAIGNRLFKHVTYHPQLFFGLLELWHRLKLLNESVYKFALNSMNKLEKREKVYTVWTCMRKMMPDKKLCKKLLSRYKIQTLLIFGKYDRVIPPVLGVRFMDNTFPCKMLVLEKGHQLLSEELGEAILDNYE</sequence>
<evidence type="ECO:0000313" key="3">
    <source>
        <dbReference type="Proteomes" id="UP000468388"/>
    </source>
</evidence>